<comment type="caution">
    <text evidence="3">The sequence shown here is derived from an EMBL/GenBank/DDBJ whole genome shotgun (WGS) entry which is preliminary data.</text>
</comment>
<dbReference type="InterPro" id="IPR037516">
    <property type="entry name" value="Tripartite_DENN"/>
</dbReference>
<reference evidence="3 4" key="1">
    <citation type="submission" date="2017-08" db="EMBL/GenBank/DDBJ databases">
        <title>Acidophilic green algal genome provides insights into adaptation to an acidic environment.</title>
        <authorList>
            <person name="Hirooka S."/>
            <person name="Hirose Y."/>
            <person name="Kanesaki Y."/>
            <person name="Higuchi S."/>
            <person name="Fujiwara T."/>
            <person name="Onuma R."/>
            <person name="Era A."/>
            <person name="Ohbayashi R."/>
            <person name="Uzuka A."/>
            <person name="Nozaki H."/>
            <person name="Yoshikawa H."/>
            <person name="Miyagishima S.Y."/>
        </authorList>
    </citation>
    <scope>NUCLEOTIDE SEQUENCE [LARGE SCALE GENOMIC DNA]</scope>
    <source>
        <strain evidence="3 4">NIES-2499</strain>
    </source>
</reference>
<gene>
    <name evidence="3" type="ORF">CEUSTIGMA_g11233.t1</name>
</gene>
<feature type="region of interest" description="Disordered" evidence="1">
    <location>
        <begin position="660"/>
        <end position="693"/>
    </location>
</feature>
<evidence type="ECO:0000313" key="3">
    <source>
        <dbReference type="EMBL" id="GAX83808.1"/>
    </source>
</evidence>
<feature type="domain" description="UDENN" evidence="2">
    <location>
        <begin position="596"/>
        <end position="991"/>
    </location>
</feature>
<dbReference type="AlphaFoldDB" id="A0A250XL49"/>
<evidence type="ECO:0000313" key="4">
    <source>
        <dbReference type="Proteomes" id="UP000232323"/>
    </source>
</evidence>
<evidence type="ECO:0000259" key="2">
    <source>
        <dbReference type="PROSITE" id="PS50211"/>
    </source>
</evidence>
<dbReference type="InterPro" id="IPR043153">
    <property type="entry name" value="DENN_C"/>
</dbReference>
<dbReference type="PANTHER" id="PTHR15288:SF0">
    <property type="entry name" value="UDENN DOMAIN-CONTAINING PROTEIN"/>
    <property type="match status" value="1"/>
</dbReference>
<dbReference type="InterPro" id="IPR051942">
    <property type="entry name" value="DENN_domain_containing_2"/>
</dbReference>
<organism evidence="3 4">
    <name type="scientific">Chlamydomonas eustigma</name>
    <dbReference type="NCBI Taxonomy" id="1157962"/>
    <lineage>
        <taxon>Eukaryota</taxon>
        <taxon>Viridiplantae</taxon>
        <taxon>Chlorophyta</taxon>
        <taxon>core chlorophytes</taxon>
        <taxon>Chlorophyceae</taxon>
        <taxon>CS clade</taxon>
        <taxon>Chlamydomonadales</taxon>
        <taxon>Chlamydomonadaceae</taxon>
        <taxon>Chlamydomonas</taxon>
    </lineage>
</organism>
<name>A0A250XL49_9CHLO</name>
<dbReference type="Proteomes" id="UP000232323">
    <property type="component" value="Unassembled WGS sequence"/>
</dbReference>
<dbReference type="PROSITE" id="PS50211">
    <property type="entry name" value="DENN"/>
    <property type="match status" value="1"/>
</dbReference>
<accession>A0A250XL49</accession>
<dbReference type="Gene3D" id="3.40.50.11500">
    <property type="match status" value="1"/>
</dbReference>
<feature type="region of interest" description="Disordered" evidence="1">
    <location>
        <begin position="429"/>
        <end position="452"/>
    </location>
</feature>
<dbReference type="Gene3D" id="3.30.450.200">
    <property type="match status" value="1"/>
</dbReference>
<dbReference type="InterPro" id="IPR001194">
    <property type="entry name" value="cDENN_dom"/>
</dbReference>
<proteinExistence type="predicted"/>
<dbReference type="PANTHER" id="PTHR15288">
    <property type="entry name" value="DENN DOMAIN-CONTAINING PROTEIN 2"/>
    <property type="match status" value="1"/>
</dbReference>
<dbReference type="SMART" id="SM00799">
    <property type="entry name" value="DENN"/>
    <property type="match status" value="1"/>
</dbReference>
<dbReference type="OrthoDB" id="6019893at2759"/>
<feature type="compositionally biased region" description="Acidic residues" evidence="1">
    <location>
        <begin position="668"/>
        <end position="680"/>
    </location>
</feature>
<protein>
    <recommendedName>
        <fullName evidence="2">UDENN domain-containing protein</fullName>
    </recommendedName>
</protein>
<evidence type="ECO:0000256" key="1">
    <source>
        <dbReference type="SAM" id="MobiDB-lite"/>
    </source>
</evidence>
<dbReference type="Pfam" id="PF02141">
    <property type="entry name" value="DENN"/>
    <property type="match status" value="1"/>
</dbReference>
<sequence length="993" mass="108810">MSTDKEIRFQKFLPRQRIYPSVGLHEPQKGVQEAYQVDVEKITEEKRAWIAQDAGNELLSWPQHLFENFAIVGLTPDYEITQIAEDLCEKEHRAREQSLVVVKDGRLVIENSTNSTPSFNTSQNYHSSPPWPAYEPAVLYNYRTRNGLGMNDKELAGMCFPYKVSPRKLKRSPSWSALNEIIFEKHYSRNDQTFVFMLKAAGASIPLYGVCCYVDEVLHRPPLLASAKQCLIVAPRCYCLVSRYPFFSLHFQVLSHILGLERLYRTVEFTKELFESSGGPLPPKSKPEIFRGRAGVHFNKASSVLHSVTPSPEDIAARRQVPVNRHGHTKLNERTHQAKGRSSFEAVGAQEMEEVHQQSGQPTILQKLYSDTQSQGALLVPLGRKGFKRAPVQCPFTSTTIGTSTKDFTQQFSLPSSLPPAVLAARPVSAAPKRSSAGGGVEGASQPQAAAGGVNNPVTCLPFMIPSMRDSVLEEEDMVGYEDTASIPKTILPQTVQPAQVTSIPKTILPQTVQPAQVTSIPKTILPQTVQPAQVTSIAATVKEAQVTSIAATVKEAQASKVEVQSKPETPFANAACVGRASMSEETASASSANAACVGRASMSEETASASSAEIVVSQPGVGPCGVPQVQDALCVHDFSVPMSPLSQFNSAASPRLHPDSVSFYSAEDGEQEPCPEQEQEGSKRPPPKTQGYSVLNVQDDTAEVALELCPSSFKPDVILDKIYEMDVMNPGDSLQLEMTDLGTISFTRPQFNAKFTVVGSSRLLLSYAEKELAFGLNSWAIAAACRLLSLDNLLFMLTAALLEQQLAVFCPDISACSAVVLSLVPMLQPFSWQCLMLPVTPSPMIPLLDAPVPFIMGLQYKTQDVVSRCADLVRVNVYKKLKGRLLKYHSSLRECVVDATRRPIHVISKEEVQAAMQFSEELRQHLLSMLGDIRPHVITNVSLGKKAGVLMKSSLLETIPAKDRGFMKAFLETQMFSVWCDSSIGSNAEDFV</sequence>
<keyword evidence="4" id="KW-1185">Reference proteome</keyword>
<dbReference type="EMBL" id="BEGY01000108">
    <property type="protein sequence ID" value="GAX83808.1"/>
    <property type="molecule type" value="Genomic_DNA"/>
</dbReference>